<keyword evidence="3" id="KW-0862">Zinc</keyword>
<keyword evidence="6" id="KW-0804">Transcription</keyword>
<keyword evidence="11" id="KW-1185">Reference proteome</keyword>
<evidence type="ECO:0000256" key="8">
    <source>
        <dbReference type="PROSITE-ProRule" id="PRU00134"/>
    </source>
</evidence>
<dbReference type="Proteomes" id="UP001383192">
    <property type="component" value="Unassembled WGS sequence"/>
</dbReference>
<evidence type="ECO:0000256" key="1">
    <source>
        <dbReference type="ARBA" id="ARBA00022723"/>
    </source>
</evidence>
<protein>
    <recommendedName>
        <fullName evidence="9">MYND-type domain-containing protein</fullName>
    </recommendedName>
</protein>
<keyword evidence="4" id="KW-0805">Transcription regulation</keyword>
<dbReference type="Gene3D" id="6.10.140.2220">
    <property type="match status" value="1"/>
</dbReference>
<evidence type="ECO:0000313" key="10">
    <source>
        <dbReference type="EMBL" id="KAK7016728.1"/>
    </source>
</evidence>
<evidence type="ECO:0000256" key="7">
    <source>
        <dbReference type="ARBA" id="ARBA00023242"/>
    </source>
</evidence>
<sequence length="255" mass="28433">MTGRVPTLLIGRVATPSSAHRTRRIHYVTNCCKACGILVPPPRQRCSRCTMVTYCSPECQRAHWPAHRSLCLPIPALSPDTFHSVPHRLLHAGRKFVNTFYTEVAVVGVQAFLSILDTYPFAANESDDNFVGRFKELTRHVVWVIQLKEKKGASRDQEPHARDVQYVRGSGHRQTQVAYPTGGNPRGLQERQRLIDAKEESSQNSTGVCVGVLLDDKDGNPQAEFTVCVDIADLVELKTSYFSRLADVELSMCGI</sequence>
<evidence type="ECO:0000256" key="3">
    <source>
        <dbReference type="ARBA" id="ARBA00022833"/>
    </source>
</evidence>
<dbReference type="AlphaFoldDB" id="A0AAW0AUH3"/>
<name>A0AAW0AUH3_9AGAR</name>
<gene>
    <name evidence="10" type="ORF">VNI00_018862</name>
</gene>
<dbReference type="GO" id="GO:0005634">
    <property type="term" value="C:nucleus"/>
    <property type="evidence" value="ECO:0007669"/>
    <property type="project" value="TreeGrafter"/>
</dbReference>
<dbReference type="Pfam" id="PF01753">
    <property type="entry name" value="zf-MYND"/>
    <property type="match status" value="1"/>
</dbReference>
<dbReference type="InterPro" id="IPR002893">
    <property type="entry name" value="Znf_MYND"/>
</dbReference>
<accession>A0AAW0AUH3</accession>
<keyword evidence="2 8" id="KW-0863">Zinc-finger</keyword>
<proteinExistence type="predicted"/>
<feature type="domain" description="MYND-type" evidence="9">
    <location>
        <begin position="32"/>
        <end position="71"/>
    </location>
</feature>
<dbReference type="PANTHER" id="PTHR10237">
    <property type="entry name" value="DEFORMED EPIDERMAL AUTOREGULATORY FACTOR 1 HOMOLOG SUPPRESSIN"/>
    <property type="match status" value="1"/>
</dbReference>
<dbReference type="SUPFAM" id="SSF144232">
    <property type="entry name" value="HIT/MYND zinc finger-like"/>
    <property type="match status" value="1"/>
</dbReference>
<keyword evidence="7" id="KW-0539">Nucleus</keyword>
<dbReference type="PANTHER" id="PTHR10237:SF1">
    <property type="entry name" value="DEFORMED EPIDERMAL AUTOREGULATORY FACTOR 1 HOMOLOG"/>
    <property type="match status" value="1"/>
</dbReference>
<evidence type="ECO:0000259" key="9">
    <source>
        <dbReference type="PROSITE" id="PS50865"/>
    </source>
</evidence>
<dbReference type="GO" id="GO:0003677">
    <property type="term" value="F:DNA binding"/>
    <property type="evidence" value="ECO:0007669"/>
    <property type="project" value="UniProtKB-KW"/>
</dbReference>
<comment type="caution">
    <text evidence="10">The sequence shown here is derived from an EMBL/GenBank/DDBJ whole genome shotgun (WGS) entry which is preliminary data.</text>
</comment>
<evidence type="ECO:0000313" key="11">
    <source>
        <dbReference type="Proteomes" id="UP001383192"/>
    </source>
</evidence>
<reference evidence="10 11" key="1">
    <citation type="submission" date="2024-01" db="EMBL/GenBank/DDBJ databases">
        <title>A draft genome for a cacao thread blight-causing isolate of Paramarasmius palmivorus.</title>
        <authorList>
            <person name="Baruah I.K."/>
            <person name="Bukari Y."/>
            <person name="Amoako-Attah I."/>
            <person name="Meinhardt L.W."/>
            <person name="Bailey B.A."/>
            <person name="Cohen S.P."/>
        </authorList>
    </citation>
    <scope>NUCLEOTIDE SEQUENCE [LARGE SCALE GENOMIC DNA]</scope>
    <source>
        <strain evidence="10 11">GH-12</strain>
    </source>
</reference>
<dbReference type="PROSITE" id="PS50865">
    <property type="entry name" value="ZF_MYND_2"/>
    <property type="match status" value="1"/>
</dbReference>
<evidence type="ECO:0000256" key="4">
    <source>
        <dbReference type="ARBA" id="ARBA00023015"/>
    </source>
</evidence>
<evidence type="ECO:0000256" key="5">
    <source>
        <dbReference type="ARBA" id="ARBA00023125"/>
    </source>
</evidence>
<keyword evidence="5" id="KW-0238">DNA-binding</keyword>
<dbReference type="GO" id="GO:0000981">
    <property type="term" value="F:DNA-binding transcription factor activity, RNA polymerase II-specific"/>
    <property type="evidence" value="ECO:0007669"/>
    <property type="project" value="TreeGrafter"/>
</dbReference>
<organism evidence="10 11">
    <name type="scientific">Paramarasmius palmivorus</name>
    <dbReference type="NCBI Taxonomy" id="297713"/>
    <lineage>
        <taxon>Eukaryota</taxon>
        <taxon>Fungi</taxon>
        <taxon>Dikarya</taxon>
        <taxon>Basidiomycota</taxon>
        <taxon>Agaricomycotina</taxon>
        <taxon>Agaricomycetes</taxon>
        <taxon>Agaricomycetidae</taxon>
        <taxon>Agaricales</taxon>
        <taxon>Marasmiineae</taxon>
        <taxon>Marasmiaceae</taxon>
        <taxon>Paramarasmius</taxon>
    </lineage>
</organism>
<dbReference type="EMBL" id="JAYKXP010000280">
    <property type="protein sequence ID" value="KAK7016728.1"/>
    <property type="molecule type" value="Genomic_DNA"/>
</dbReference>
<dbReference type="GO" id="GO:0008270">
    <property type="term" value="F:zinc ion binding"/>
    <property type="evidence" value="ECO:0007669"/>
    <property type="project" value="UniProtKB-KW"/>
</dbReference>
<evidence type="ECO:0000256" key="2">
    <source>
        <dbReference type="ARBA" id="ARBA00022771"/>
    </source>
</evidence>
<keyword evidence="1" id="KW-0479">Metal-binding</keyword>
<evidence type="ECO:0000256" key="6">
    <source>
        <dbReference type="ARBA" id="ARBA00023163"/>
    </source>
</evidence>
<dbReference type="InterPro" id="IPR024119">
    <property type="entry name" value="TF_DEAF-1"/>
</dbReference>